<evidence type="ECO:0000256" key="4">
    <source>
        <dbReference type="ARBA" id="ARBA00022989"/>
    </source>
</evidence>
<comment type="subcellular location">
    <subcellularLocation>
        <location evidence="1">Cell membrane</location>
        <topology evidence="1">Multi-pass membrane protein</topology>
    </subcellularLocation>
</comment>
<keyword evidence="5 7" id="KW-0472">Membrane</keyword>
<gene>
    <name evidence="8" type="ORF">GCM10009539_65630</name>
</gene>
<name>A0ABN0V0L4_9ACTN</name>
<evidence type="ECO:0000256" key="2">
    <source>
        <dbReference type="ARBA" id="ARBA00022475"/>
    </source>
</evidence>
<evidence type="ECO:0000256" key="1">
    <source>
        <dbReference type="ARBA" id="ARBA00004651"/>
    </source>
</evidence>
<feature type="region of interest" description="Disordered" evidence="6">
    <location>
        <begin position="297"/>
        <end position="318"/>
    </location>
</feature>
<dbReference type="PANTHER" id="PTHR43370:SF2">
    <property type="entry name" value="ABC TRANSPORTER PERMEASE PROTEIN"/>
    <property type="match status" value="1"/>
</dbReference>
<keyword evidence="4 7" id="KW-1133">Transmembrane helix</keyword>
<feature type="transmembrane region" description="Helical" evidence="7">
    <location>
        <begin position="60"/>
        <end position="83"/>
    </location>
</feature>
<evidence type="ECO:0000313" key="8">
    <source>
        <dbReference type="EMBL" id="GAA0269344.1"/>
    </source>
</evidence>
<dbReference type="InterPro" id="IPR001851">
    <property type="entry name" value="ABC_transp_permease"/>
</dbReference>
<feature type="transmembrane region" description="Helical" evidence="7">
    <location>
        <begin position="143"/>
        <end position="166"/>
    </location>
</feature>
<evidence type="ECO:0000256" key="6">
    <source>
        <dbReference type="SAM" id="MobiDB-lite"/>
    </source>
</evidence>
<dbReference type="CDD" id="cd06580">
    <property type="entry name" value="TM_PBP1_transp_TpRbsC_like"/>
    <property type="match status" value="1"/>
</dbReference>
<sequence length="318" mass="31990">MNVFTLGFVAAVLIALAPVLLAALGGALCARVGVFNIGLEGQMLLGCFTAVAVSAKTGSALLGVAAAVVAGVLTAVILAVGSIRLRADPIVLAIGTNLLAVGLTGFLLRSLLGTSGTYSSPDLSGLGRLGDTWIGRVPVLGDVFASSSWVVVLSLLLVPALAFFLARHPAGLRLRGIGENPDAARSLGVNVNGYQQAAVLVAGGLCGLAGAQLALGNVQLFSEQMTAGRGWVAVVAVMLGRGRPGLVLAASVVFGAAEAFGFRLQGLGLPQQATDAAPYVITLIALIATSARWRRRPAAEPLPEPTAGSAVEPTGGAR</sequence>
<evidence type="ECO:0000256" key="3">
    <source>
        <dbReference type="ARBA" id="ARBA00022692"/>
    </source>
</evidence>
<evidence type="ECO:0000313" key="9">
    <source>
        <dbReference type="Proteomes" id="UP001500967"/>
    </source>
</evidence>
<keyword evidence="3 7" id="KW-0812">Transmembrane</keyword>
<reference evidence="8 9" key="1">
    <citation type="journal article" date="2019" name="Int. J. Syst. Evol. Microbiol.">
        <title>The Global Catalogue of Microorganisms (GCM) 10K type strain sequencing project: providing services to taxonomists for standard genome sequencing and annotation.</title>
        <authorList>
            <consortium name="The Broad Institute Genomics Platform"/>
            <consortium name="The Broad Institute Genome Sequencing Center for Infectious Disease"/>
            <person name="Wu L."/>
            <person name="Ma J."/>
        </authorList>
    </citation>
    <scope>NUCLEOTIDE SEQUENCE [LARGE SCALE GENOMIC DNA]</scope>
    <source>
        <strain evidence="8 9">JCM 10425</strain>
    </source>
</reference>
<proteinExistence type="predicted"/>
<comment type="caution">
    <text evidence="8">The sequence shown here is derived from an EMBL/GenBank/DDBJ whole genome shotgun (WGS) entry which is preliminary data.</text>
</comment>
<keyword evidence="9" id="KW-1185">Reference proteome</keyword>
<evidence type="ECO:0000256" key="5">
    <source>
        <dbReference type="ARBA" id="ARBA00023136"/>
    </source>
</evidence>
<evidence type="ECO:0000256" key="7">
    <source>
        <dbReference type="SAM" id="Phobius"/>
    </source>
</evidence>
<dbReference type="Proteomes" id="UP001500967">
    <property type="component" value="Unassembled WGS sequence"/>
</dbReference>
<accession>A0ABN0V0L4</accession>
<feature type="transmembrane region" description="Helical" evidence="7">
    <location>
        <begin position="90"/>
        <end position="112"/>
    </location>
</feature>
<dbReference type="PANTHER" id="PTHR43370">
    <property type="entry name" value="SUGAR ABC TRANSPORTER INTEGRAL MEMBRANE PROTEIN-RELATED"/>
    <property type="match status" value="1"/>
</dbReference>
<dbReference type="RefSeq" id="WP_344652811.1">
    <property type="nucleotide sequence ID" value="NZ_BAAAGX010000028.1"/>
</dbReference>
<dbReference type="EMBL" id="BAAAGX010000028">
    <property type="protein sequence ID" value="GAA0269344.1"/>
    <property type="molecule type" value="Genomic_DNA"/>
</dbReference>
<keyword evidence="2" id="KW-1003">Cell membrane</keyword>
<dbReference type="Pfam" id="PF02653">
    <property type="entry name" value="BPD_transp_2"/>
    <property type="match status" value="1"/>
</dbReference>
<organism evidence="8 9">
    <name type="scientific">Cryptosporangium japonicum</name>
    <dbReference type="NCBI Taxonomy" id="80872"/>
    <lineage>
        <taxon>Bacteria</taxon>
        <taxon>Bacillati</taxon>
        <taxon>Actinomycetota</taxon>
        <taxon>Actinomycetes</taxon>
        <taxon>Cryptosporangiales</taxon>
        <taxon>Cryptosporangiaceae</taxon>
        <taxon>Cryptosporangium</taxon>
    </lineage>
</organism>
<protein>
    <submittedName>
        <fullName evidence="8">ABC transporter permease</fullName>
    </submittedName>
</protein>